<dbReference type="GO" id="GO:0005886">
    <property type="term" value="C:plasma membrane"/>
    <property type="evidence" value="ECO:0007669"/>
    <property type="project" value="TreeGrafter"/>
</dbReference>
<keyword evidence="1" id="KW-0812">Transmembrane</keyword>
<accession>A0AB40C0W4</accession>
<evidence type="ECO:0000313" key="3">
    <source>
        <dbReference type="Proteomes" id="UP001515500"/>
    </source>
</evidence>
<organism evidence="3 4">
    <name type="scientific">Dioscorea cayennensis subsp. rotundata</name>
    <name type="common">White Guinea yam</name>
    <name type="synonym">Dioscorea rotundata</name>
    <dbReference type="NCBI Taxonomy" id="55577"/>
    <lineage>
        <taxon>Eukaryota</taxon>
        <taxon>Viridiplantae</taxon>
        <taxon>Streptophyta</taxon>
        <taxon>Embryophyta</taxon>
        <taxon>Tracheophyta</taxon>
        <taxon>Spermatophyta</taxon>
        <taxon>Magnoliopsida</taxon>
        <taxon>Liliopsida</taxon>
        <taxon>Dioscoreales</taxon>
        <taxon>Dioscoreaceae</taxon>
        <taxon>Dioscorea</taxon>
    </lineage>
</organism>
<feature type="transmembrane region" description="Helical" evidence="1">
    <location>
        <begin position="252"/>
        <end position="271"/>
    </location>
</feature>
<feature type="transmembrane region" description="Helical" evidence="1">
    <location>
        <begin position="278"/>
        <end position="304"/>
    </location>
</feature>
<sequence>MALFRIHVSVILLALLLLFFSSSSFGVCLANAAHDPGLISLKRSLAEIPSFDNIIVDNNYSFILAASRTHRQDPFHDFKYYTGGWNISNVHYWTSVSFTAAPLFIIAVVWFLVFGLVLFSISCYYCCCSRRKYSYSRSAYAFSLVFLILFTCAAIIGCIVLYNGQGKFHGSTSSTLDYVVGQADFVVDNLRNFSGILSEAKNISVEQIFIPADIGGKIDAVGAKLNSSASELETRAADNSAKIKDKLDTVRLVLIVVAAVMLLLTLLGFYFSVLGQQVLVYILVIIGWVLVAATFILCGVFLIFHNVVADSCVAMREWVVQPQAHTALDDILPCVDATTANESRYQSKEVTYQLSNVVNQVILNITNKNFPPNARPLYYNQSGPLVPILCNPYTKDLNNATCNAGEVVFSNASQVWKKYVCSTAIVSGSEICTSVGRITPKVYNQMISAVSVSGGLEYYGPFLVQLEDCTFVRDTFGMIDENNCPRLNQYSKWIYIGLAMVSSAVMLSLIFWIAYARERQHRANNKHFIALSAPSPLSEKTF</sequence>
<proteinExistence type="predicted"/>
<feature type="transmembrane region" description="Helical" evidence="1">
    <location>
        <begin position="493"/>
        <end position="516"/>
    </location>
</feature>
<dbReference type="Proteomes" id="UP001515500">
    <property type="component" value="Chromosome 9"/>
</dbReference>
<feature type="transmembrane region" description="Helical" evidence="1">
    <location>
        <begin position="103"/>
        <end position="127"/>
    </location>
</feature>
<reference evidence="4" key="1">
    <citation type="submission" date="2025-08" db="UniProtKB">
        <authorList>
            <consortium name="RefSeq"/>
        </authorList>
    </citation>
    <scope>IDENTIFICATION</scope>
</reference>
<keyword evidence="1" id="KW-1133">Transmembrane helix</keyword>
<evidence type="ECO:0000313" key="4">
    <source>
        <dbReference type="RefSeq" id="XP_039132537.1"/>
    </source>
</evidence>
<dbReference type="GO" id="GO:0009506">
    <property type="term" value="C:plasmodesma"/>
    <property type="evidence" value="ECO:0007669"/>
    <property type="project" value="TreeGrafter"/>
</dbReference>
<dbReference type="PANTHER" id="PTHR31414">
    <property type="entry name" value="TRANSMEMBRANE PROTEIN DDB_G0292058"/>
    <property type="match status" value="1"/>
</dbReference>
<keyword evidence="3" id="KW-1185">Reference proteome</keyword>
<keyword evidence="1" id="KW-0472">Membrane</keyword>
<feature type="transmembrane region" description="Helical" evidence="1">
    <location>
        <begin position="139"/>
        <end position="162"/>
    </location>
</feature>
<dbReference type="GeneID" id="120269271"/>
<evidence type="ECO:0000256" key="1">
    <source>
        <dbReference type="SAM" id="Phobius"/>
    </source>
</evidence>
<keyword evidence="2" id="KW-0732">Signal</keyword>
<dbReference type="PANTHER" id="PTHR31414:SF15">
    <property type="entry name" value="PLASMA MEMBRANE FUSION PROTEIN"/>
    <property type="match status" value="1"/>
</dbReference>
<feature type="chain" id="PRO_5044195415" evidence="2">
    <location>
        <begin position="27"/>
        <end position="542"/>
    </location>
</feature>
<evidence type="ECO:0000256" key="2">
    <source>
        <dbReference type="SAM" id="SignalP"/>
    </source>
</evidence>
<dbReference type="AlphaFoldDB" id="A0AB40C0W4"/>
<protein>
    <submittedName>
        <fullName evidence="4">Uncharacterized protein LOC120269271</fullName>
    </submittedName>
</protein>
<feature type="signal peptide" evidence="2">
    <location>
        <begin position="1"/>
        <end position="26"/>
    </location>
</feature>
<dbReference type="InterPro" id="IPR040283">
    <property type="entry name" value="DDB_G0292058-like"/>
</dbReference>
<dbReference type="RefSeq" id="XP_039132537.1">
    <property type="nucleotide sequence ID" value="XM_039276603.1"/>
</dbReference>
<gene>
    <name evidence="4" type="primary">LOC120269271</name>
</gene>
<name>A0AB40C0W4_DIOCR</name>